<accession>D5VQR3</accession>
<proteinExistence type="predicted"/>
<dbReference type="PANTHER" id="PTHR42201">
    <property type="entry name" value="TAXIS PROTEIN"/>
    <property type="match status" value="1"/>
</dbReference>
<dbReference type="Proteomes" id="UP000002061">
    <property type="component" value="Chromosome"/>
</dbReference>
<sequence length="345" mass="39694">MPSKPKEIARFNGKGILLNQYTMKNPALKWEKLEIILYEDHFEFIFPNRKINVEIQYVEDVGAELPRRAIEVAKASLEDITYHSSIVYKLPNSDKTMVGFAPETSIYGRKPIEIFLNHVFHVLLDKKPCKIQYAAIKGGTLDPNVKWEDGKFIFVKRKSSLISADLLAVVVIKDGKPKAYNIFTNIESIRIKNKLVDDKEEEVLEIKQVKNNENITSYLYVPARERLFVLRYIYTLTKYKNVVKDLLPKTEDEIASEFAAEAFSGDKIKSELEKLTPEEQEILMALYTGISSLELPNVLNMDVDEVERILDDLIEKGLLTLVRIRKEVELSEKGRAITNYIVSNF</sequence>
<keyword evidence="2" id="KW-1185">Reference proteome</keyword>
<evidence type="ECO:0000313" key="2">
    <source>
        <dbReference type="Proteomes" id="UP000002061"/>
    </source>
</evidence>
<gene>
    <name evidence="1" type="ordered locus">Metin_0246</name>
</gene>
<dbReference type="RefSeq" id="WP_013099662.1">
    <property type="nucleotide sequence ID" value="NC_014122.1"/>
</dbReference>
<dbReference type="AlphaFoldDB" id="D5VQR3"/>
<dbReference type="EMBL" id="CP002009">
    <property type="protein sequence ID" value="ADG12916.1"/>
    <property type="molecule type" value="Genomic_DNA"/>
</dbReference>
<name>D5VQR3_METIM</name>
<dbReference type="eggNOG" id="arCOG02394">
    <property type="taxonomic scope" value="Archaea"/>
</dbReference>
<dbReference type="STRING" id="573063.Metin_0246"/>
<protein>
    <submittedName>
        <fullName evidence="1">Uncharacterized protein</fullName>
    </submittedName>
</protein>
<dbReference type="HOGENOM" id="CLU_067019_0_0_2"/>
<dbReference type="KEGG" id="mif:Metin_0246"/>
<dbReference type="OrthoDB" id="227825at2157"/>
<dbReference type="GeneID" id="9131246"/>
<dbReference type="GO" id="GO:0006935">
    <property type="term" value="P:chemotaxis"/>
    <property type="evidence" value="ECO:0007669"/>
    <property type="project" value="InterPro"/>
</dbReference>
<dbReference type="Gene3D" id="1.10.10.10">
    <property type="entry name" value="Winged helix-like DNA-binding domain superfamily/Winged helix DNA-binding domain"/>
    <property type="match status" value="1"/>
</dbReference>
<dbReference type="InterPro" id="IPR036388">
    <property type="entry name" value="WH-like_DNA-bd_sf"/>
</dbReference>
<dbReference type="SUPFAM" id="SSF46785">
    <property type="entry name" value="Winged helix' DNA-binding domain"/>
    <property type="match status" value="1"/>
</dbReference>
<dbReference type="InterPro" id="IPR036390">
    <property type="entry name" value="WH_DNA-bd_sf"/>
</dbReference>
<reference evidence="1" key="1">
    <citation type="submission" date="2010-04" db="EMBL/GenBank/DDBJ databases">
        <title>Complete sequence of Methanocaldococcus infernus ME.</title>
        <authorList>
            <consortium name="US DOE Joint Genome Institute"/>
            <person name="Lucas S."/>
            <person name="Copeland A."/>
            <person name="Lapidus A."/>
            <person name="Cheng J.-F."/>
            <person name="Bruce D."/>
            <person name="Goodwin L."/>
            <person name="Pitluck S."/>
            <person name="Munk A.C."/>
            <person name="Detter J.C."/>
            <person name="Han C."/>
            <person name="Tapia R."/>
            <person name="Land M."/>
            <person name="Hauser L."/>
            <person name="Kyrpides N."/>
            <person name="Mikhailova N."/>
            <person name="Sieprawska-Lupa M."/>
            <person name="Whitman W.B."/>
            <person name="Woyke T."/>
        </authorList>
    </citation>
    <scope>NUCLEOTIDE SEQUENCE [LARGE SCALE GENOMIC DNA]</scope>
    <source>
        <strain evidence="1">ME</strain>
    </source>
</reference>
<organism evidence="1 2">
    <name type="scientific">Methanocaldococcus infernus (strain DSM 11812 / JCM 15783 / ME)</name>
    <dbReference type="NCBI Taxonomy" id="573063"/>
    <lineage>
        <taxon>Archaea</taxon>
        <taxon>Methanobacteriati</taxon>
        <taxon>Methanobacteriota</taxon>
        <taxon>Methanomada group</taxon>
        <taxon>Methanococci</taxon>
        <taxon>Methanococcales</taxon>
        <taxon>Methanocaldococcaceae</taxon>
        <taxon>Methanocaldococcus</taxon>
    </lineage>
</organism>
<evidence type="ECO:0000313" key="1">
    <source>
        <dbReference type="EMBL" id="ADG12916.1"/>
    </source>
</evidence>
<dbReference type="PANTHER" id="PTHR42201:SF1">
    <property type="entry name" value="TAXIS PROTEIN"/>
    <property type="match status" value="1"/>
</dbReference>
<dbReference type="Pfam" id="PF04283">
    <property type="entry name" value="CheF-arch"/>
    <property type="match status" value="1"/>
</dbReference>
<dbReference type="InterPro" id="IPR007381">
    <property type="entry name" value="CheF1/F2"/>
</dbReference>